<dbReference type="EMBL" id="CM001881">
    <property type="protein sequence ID" value="EOY23281.1"/>
    <property type="molecule type" value="Genomic_DNA"/>
</dbReference>
<keyword evidence="3" id="KW-1185">Reference proteome</keyword>
<organism evidence="2 3">
    <name type="scientific">Theobroma cacao</name>
    <name type="common">Cacao</name>
    <name type="synonym">Cocoa</name>
    <dbReference type="NCBI Taxonomy" id="3641"/>
    <lineage>
        <taxon>Eukaryota</taxon>
        <taxon>Viridiplantae</taxon>
        <taxon>Streptophyta</taxon>
        <taxon>Embryophyta</taxon>
        <taxon>Tracheophyta</taxon>
        <taxon>Spermatophyta</taxon>
        <taxon>Magnoliopsida</taxon>
        <taxon>eudicotyledons</taxon>
        <taxon>Gunneridae</taxon>
        <taxon>Pentapetalae</taxon>
        <taxon>rosids</taxon>
        <taxon>malvids</taxon>
        <taxon>Malvales</taxon>
        <taxon>Malvaceae</taxon>
        <taxon>Byttnerioideae</taxon>
        <taxon>Theobroma</taxon>
    </lineage>
</organism>
<dbReference type="OMA" id="EMVHDAS"/>
<sequence length="349" mass="39206">MLQVQFSCGPRPVREPNKERKIGFHQSPIRLVHITMFRKRKETRPIVDRGKESDLSTGNLKKNWLKKQERPAEFRPGSHTTIAVWNLESAQKIREMALRAGRLIQDQNLNVHYNGVSVGGQKKVSKAPKKGGTAGRKPLGDLSNSVNPIQKQAPKKENGHGFSIADKGTITTSKIPVDANRKNSVSNASERVLQNDSRKALSDISNSVKPCMRVTAEKNLNAKRSIVIEEECFLHNHQECIKAQKQAMHMDEFLQMVGLDKDFSRQSTLSKTPPISNKTKPKSSLKSLEPLEIPGLLIEDQSPLKHNLCSKLVSPSATRTPEPPNHFVHWADHDIVSFRLIETPYVPKH</sequence>
<reference evidence="2 3" key="1">
    <citation type="journal article" date="2013" name="Genome Biol.">
        <title>The genome sequence of the most widely cultivated cacao type and its use to identify candidate genes regulating pod color.</title>
        <authorList>
            <person name="Motamayor J.C."/>
            <person name="Mockaitis K."/>
            <person name="Schmutz J."/>
            <person name="Haiminen N."/>
            <person name="Iii D.L."/>
            <person name="Cornejo O."/>
            <person name="Findley S.D."/>
            <person name="Zheng P."/>
            <person name="Utro F."/>
            <person name="Royaert S."/>
            <person name="Saski C."/>
            <person name="Jenkins J."/>
            <person name="Podicheti R."/>
            <person name="Zhao M."/>
            <person name="Scheffler B.E."/>
            <person name="Stack J.C."/>
            <person name="Feltus F.A."/>
            <person name="Mustiga G.M."/>
            <person name="Amores F."/>
            <person name="Phillips W."/>
            <person name="Marelli J.P."/>
            <person name="May G.D."/>
            <person name="Shapiro H."/>
            <person name="Ma J."/>
            <person name="Bustamante C.D."/>
            <person name="Schnell R.J."/>
            <person name="Main D."/>
            <person name="Gilbert D."/>
            <person name="Parida L."/>
            <person name="Kuhn D.N."/>
        </authorList>
    </citation>
    <scope>NUCLEOTIDE SEQUENCE [LARGE SCALE GENOMIC DNA]</scope>
    <source>
        <strain evidence="3">cv. Matina 1-6</strain>
    </source>
</reference>
<dbReference type="AlphaFoldDB" id="A0A061G140"/>
<dbReference type="InParanoid" id="A0A061G140"/>
<accession>A0A061G140</accession>
<dbReference type="Gramene" id="EOY23281">
    <property type="protein sequence ID" value="EOY23281"/>
    <property type="gene ID" value="TCM_015229"/>
</dbReference>
<name>A0A061G140_THECC</name>
<dbReference type="InterPro" id="IPR039326">
    <property type="entry name" value="Patronus"/>
</dbReference>
<evidence type="ECO:0000313" key="2">
    <source>
        <dbReference type="EMBL" id="EOY23281.1"/>
    </source>
</evidence>
<feature type="region of interest" description="Disordered" evidence="1">
    <location>
        <begin position="175"/>
        <end position="194"/>
    </location>
</feature>
<evidence type="ECO:0000256" key="1">
    <source>
        <dbReference type="SAM" id="MobiDB-lite"/>
    </source>
</evidence>
<evidence type="ECO:0000313" key="3">
    <source>
        <dbReference type="Proteomes" id="UP000026915"/>
    </source>
</evidence>
<dbReference type="FunCoup" id="A0A061G140">
    <property type="interactions" value="73"/>
</dbReference>
<dbReference type="PANTHER" id="PTHR35125:SF2">
    <property type="entry name" value="PROTEIN PATRONUS 2-LIKE"/>
    <property type="match status" value="1"/>
</dbReference>
<dbReference type="GO" id="GO:0007346">
    <property type="term" value="P:regulation of mitotic cell cycle"/>
    <property type="evidence" value="ECO:0007669"/>
    <property type="project" value="InterPro"/>
</dbReference>
<feature type="compositionally biased region" description="Polar residues" evidence="1">
    <location>
        <begin position="182"/>
        <end position="194"/>
    </location>
</feature>
<dbReference type="PANTHER" id="PTHR35125">
    <property type="entry name" value="NEURON NAVIGATOR 1-LIKE-RELATED"/>
    <property type="match status" value="1"/>
</dbReference>
<protein>
    <submittedName>
        <fullName evidence="2">Uncharacterized protein isoform 1</fullName>
    </submittedName>
</protein>
<feature type="region of interest" description="Disordered" evidence="1">
    <location>
        <begin position="120"/>
        <end position="167"/>
    </location>
</feature>
<gene>
    <name evidence="2" type="ORF">TCM_015229</name>
</gene>
<dbReference type="Proteomes" id="UP000026915">
    <property type="component" value="Chromosome 3"/>
</dbReference>
<dbReference type="eggNOG" id="ENOG502S4FZ">
    <property type="taxonomic scope" value="Eukaryota"/>
</dbReference>
<proteinExistence type="predicted"/>